<evidence type="ECO:0000256" key="1">
    <source>
        <dbReference type="SAM" id="Phobius"/>
    </source>
</evidence>
<name>A0A2P2MHX9_RHIMU</name>
<sequence>MPLNDIIMLSSAIFLAFMSLVYPQLGSFLVILTICLYGIYLDILEELLINLCHLIFFLCFHGYRFPIVEPDLGHTKLRLSSKGLEVIRRITNPIAAVAVCLRHNFISIWKFQLACHLIC</sequence>
<keyword evidence="1" id="KW-0812">Transmembrane</keyword>
<dbReference type="AlphaFoldDB" id="A0A2P2MHX9"/>
<organism evidence="2">
    <name type="scientific">Rhizophora mucronata</name>
    <name type="common">Asiatic mangrove</name>
    <dbReference type="NCBI Taxonomy" id="61149"/>
    <lineage>
        <taxon>Eukaryota</taxon>
        <taxon>Viridiplantae</taxon>
        <taxon>Streptophyta</taxon>
        <taxon>Embryophyta</taxon>
        <taxon>Tracheophyta</taxon>
        <taxon>Spermatophyta</taxon>
        <taxon>Magnoliopsida</taxon>
        <taxon>eudicotyledons</taxon>
        <taxon>Gunneridae</taxon>
        <taxon>Pentapetalae</taxon>
        <taxon>rosids</taxon>
        <taxon>fabids</taxon>
        <taxon>Malpighiales</taxon>
        <taxon>Rhizophoraceae</taxon>
        <taxon>Rhizophora</taxon>
    </lineage>
</organism>
<feature type="transmembrane region" description="Helical" evidence="1">
    <location>
        <begin position="12"/>
        <end position="41"/>
    </location>
</feature>
<dbReference type="EMBL" id="GGEC01049345">
    <property type="protein sequence ID" value="MBX29829.1"/>
    <property type="molecule type" value="Transcribed_RNA"/>
</dbReference>
<accession>A0A2P2MHX9</accession>
<feature type="transmembrane region" description="Helical" evidence="1">
    <location>
        <begin position="47"/>
        <end position="66"/>
    </location>
</feature>
<evidence type="ECO:0000313" key="2">
    <source>
        <dbReference type="EMBL" id="MBX29829.1"/>
    </source>
</evidence>
<protein>
    <submittedName>
        <fullName evidence="2">Uncharacterized protein</fullName>
    </submittedName>
</protein>
<proteinExistence type="predicted"/>
<reference evidence="2" key="1">
    <citation type="submission" date="2018-02" db="EMBL/GenBank/DDBJ databases">
        <title>Rhizophora mucronata_Transcriptome.</title>
        <authorList>
            <person name="Meera S.P."/>
            <person name="Sreeshan A."/>
            <person name="Augustine A."/>
        </authorList>
    </citation>
    <scope>NUCLEOTIDE SEQUENCE</scope>
    <source>
        <tissue evidence="2">Leaf</tissue>
    </source>
</reference>
<keyword evidence="1" id="KW-1133">Transmembrane helix</keyword>
<keyword evidence="1" id="KW-0472">Membrane</keyword>